<dbReference type="Pfam" id="PF02656">
    <property type="entry name" value="DUF202"/>
    <property type="match status" value="1"/>
</dbReference>
<dbReference type="EMBL" id="VIGI01000007">
    <property type="protein sequence ID" value="KAB8297845.1"/>
    <property type="molecule type" value="Genomic_DNA"/>
</dbReference>
<accession>A0A5N6K5H4</accession>
<proteinExistence type="predicted"/>
<reference evidence="7 8" key="1">
    <citation type="submission" date="2019-06" db="EMBL/GenBank/DDBJ databases">
        <title>Genome Sequence of the Brown Rot Fungal Pathogen Monilinia laxa.</title>
        <authorList>
            <person name="De Miccolis Angelini R.M."/>
            <person name="Landi L."/>
            <person name="Abate D."/>
            <person name="Pollastro S."/>
            <person name="Romanazzi G."/>
            <person name="Faretra F."/>
        </authorList>
    </citation>
    <scope>NUCLEOTIDE SEQUENCE [LARGE SCALE GENOMIC DNA]</scope>
    <source>
        <strain evidence="7 8">Mlax316</strain>
    </source>
</reference>
<comment type="subcellular location">
    <subcellularLocation>
        <location evidence="1">Endomembrane system</location>
        <topology evidence="1">Multi-pass membrane protein</topology>
    </subcellularLocation>
</comment>
<keyword evidence="8" id="KW-1185">Reference proteome</keyword>
<feature type="domain" description="DUF202" evidence="6">
    <location>
        <begin position="60"/>
        <end position="131"/>
    </location>
</feature>
<keyword evidence="2 5" id="KW-0812">Transmembrane</keyword>
<comment type="caution">
    <text evidence="7">The sequence shown here is derived from an EMBL/GenBank/DDBJ whole genome shotgun (WGS) entry which is preliminary data.</text>
</comment>
<gene>
    <name evidence="7" type="ORF">EYC80_001641</name>
</gene>
<feature type="transmembrane region" description="Helical" evidence="5">
    <location>
        <begin position="104"/>
        <end position="127"/>
    </location>
</feature>
<organism evidence="7 8">
    <name type="scientific">Monilinia laxa</name>
    <name type="common">Brown rot fungus</name>
    <name type="synonym">Sclerotinia laxa</name>
    <dbReference type="NCBI Taxonomy" id="61186"/>
    <lineage>
        <taxon>Eukaryota</taxon>
        <taxon>Fungi</taxon>
        <taxon>Dikarya</taxon>
        <taxon>Ascomycota</taxon>
        <taxon>Pezizomycotina</taxon>
        <taxon>Leotiomycetes</taxon>
        <taxon>Helotiales</taxon>
        <taxon>Sclerotiniaceae</taxon>
        <taxon>Monilinia</taxon>
    </lineage>
</organism>
<dbReference type="Proteomes" id="UP000326757">
    <property type="component" value="Unassembled WGS sequence"/>
</dbReference>
<dbReference type="OrthoDB" id="5525680at2759"/>
<keyword evidence="4 5" id="KW-0472">Membrane</keyword>
<evidence type="ECO:0000313" key="8">
    <source>
        <dbReference type="Proteomes" id="UP000326757"/>
    </source>
</evidence>
<evidence type="ECO:0000256" key="2">
    <source>
        <dbReference type="ARBA" id="ARBA00022692"/>
    </source>
</evidence>
<evidence type="ECO:0000256" key="3">
    <source>
        <dbReference type="ARBA" id="ARBA00022989"/>
    </source>
</evidence>
<dbReference type="PANTHER" id="PTHR34187:SF3">
    <property type="entry name" value="DUF DOMAIN PROTEIN (AFU_ORTHOLOGUE AFUA_6G11150)"/>
    <property type="match status" value="1"/>
</dbReference>
<evidence type="ECO:0000256" key="4">
    <source>
        <dbReference type="ARBA" id="ARBA00023136"/>
    </source>
</evidence>
<sequence>MSRPQEEESQEPQQGMIYSPIYFLARPPPIDVANHHGKSVFCTPPLFGPLLFDNVDSDCRDHCANERTFLSYLRLSMYMTIVSLAIILSFHLKSTPTQLELRMAQPLGILFWVLSLVCLALGFGNYMKTVNKYSRRVAIVQSGWKTQGVLGTIAVAIIAALLIPPGQMSTVCCTSHEATYVSNDNQ</sequence>
<name>A0A5N6K5H4_MONLA</name>
<evidence type="ECO:0000256" key="5">
    <source>
        <dbReference type="SAM" id="Phobius"/>
    </source>
</evidence>
<feature type="transmembrane region" description="Helical" evidence="5">
    <location>
        <begin position="148"/>
        <end position="166"/>
    </location>
</feature>
<dbReference type="AlphaFoldDB" id="A0A5N6K5H4"/>
<evidence type="ECO:0000256" key="1">
    <source>
        <dbReference type="ARBA" id="ARBA00004127"/>
    </source>
</evidence>
<dbReference type="InterPro" id="IPR052053">
    <property type="entry name" value="IM_YidH-like"/>
</dbReference>
<evidence type="ECO:0000259" key="6">
    <source>
        <dbReference type="Pfam" id="PF02656"/>
    </source>
</evidence>
<dbReference type="GO" id="GO:0012505">
    <property type="term" value="C:endomembrane system"/>
    <property type="evidence" value="ECO:0007669"/>
    <property type="project" value="UniProtKB-SubCell"/>
</dbReference>
<dbReference type="InterPro" id="IPR003807">
    <property type="entry name" value="DUF202"/>
</dbReference>
<evidence type="ECO:0000313" key="7">
    <source>
        <dbReference type="EMBL" id="KAB8297845.1"/>
    </source>
</evidence>
<feature type="transmembrane region" description="Helical" evidence="5">
    <location>
        <begin position="75"/>
        <end position="92"/>
    </location>
</feature>
<protein>
    <recommendedName>
        <fullName evidence="6">DUF202 domain-containing protein</fullName>
    </recommendedName>
</protein>
<keyword evidence="3 5" id="KW-1133">Transmembrane helix</keyword>
<dbReference type="PANTHER" id="PTHR34187">
    <property type="entry name" value="FGR18P"/>
    <property type="match status" value="1"/>
</dbReference>